<dbReference type="Gene3D" id="3.30.420.10">
    <property type="entry name" value="Ribonuclease H-like superfamily/Ribonuclease H"/>
    <property type="match status" value="1"/>
</dbReference>
<dbReference type="AlphaFoldDB" id="A0AAW2VKH0"/>
<dbReference type="PANTHER" id="PTHR11439:SF483">
    <property type="entry name" value="PEPTIDE SYNTHASE GLIP-LIKE, PUTATIVE (AFU_ORTHOLOGUE AFUA_3G12920)-RELATED"/>
    <property type="match status" value="1"/>
</dbReference>
<reference evidence="1" key="1">
    <citation type="submission" date="2020-06" db="EMBL/GenBank/DDBJ databases">
        <authorList>
            <person name="Li T."/>
            <person name="Hu X."/>
            <person name="Zhang T."/>
            <person name="Song X."/>
            <person name="Zhang H."/>
            <person name="Dai N."/>
            <person name="Sheng W."/>
            <person name="Hou X."/>
            <person name="Wei L."/>
        </authorList>
    </citation>
    <scope>NUCLEOTIDE SEQUENCE</scope>
    <source>
        <strain evidence="1">G02</strain>
        <tissue evidence="1">Leaf</tissue>
    </source>
</reference>
<proteinExistence type="predicted"/>
<comment type="caution">
    <text evidence="1">The sequence shown here is derived from an EMBL/GenBank/DDBJ whole genome shotgun (WGS) entry which is preliminary data.</text>
</comment>
<name>A0AAW2VKH0_SESRA</name>
<dbReference type="InterPro" id="IPR036397">
    <property type="entry name" value="RNaseH_sf"/>
</dbReference>
<reference evidence="1" key="2">
    <citation type="journal article" date="2024" name="Plant">
        <title>Genomic evolution and insights into agronomic trait innovations of Sesamum species.</title>
        <authorList>
            <person name="Miao H."/>
            <person name="Wang L."/>
            <person name="Qu L."/>
            <person name="Liu H."/>
            <person name="Sun Y."/>
            <person name="Le M."/>
            <person name="Wang Q."/>
            <person name="Wei S."/>
            <person name="Zheng Y."/>
            <person name="Lin W."/>
            <person name="Duan Y."/>
            <person name="Cao H."/>
            <person name="Xiong S."/>
            <person name="Wang X."/>
            <person name="Wei L."/>
            <person name="Li C."/>
            <person name="Ma Q."/>
            <person name="Ju M."/>
            <person name="Zhao R."/>
            <person name="Li G."/>
            <person name="Mu C."/>
            <person name="Tian Q."/>
            <person name="Mei H."/>
            <person name="Zhang T."/>
            <person name="Gao T."/>
            <person name="Zhang H."/>
        </authorList>
    </citation>
    <scope>NUCLEOTIDE SEQUENCE</scope>
    <source>
        <strain evidence="1">G02</strain>
    </source>
</reference>
<dbReference type="PANTHER" id="PTHR11439">
    <property type="entry name" value="GAG-POL-RELATED RETROTRANSPOSON"/>
    <property type="match status" value="1"/>
</dbReference>
<gene>
    <name evidence="1" type="ORF">Sradi_0599300</name>
</gene>
<dbReference type="EMBL" id="JACGWJ010000003">
    <property type="protein sequence ID" value="KAL0429733.1"/>
    <property type="molecule type" value="Genomic_DNA"/>
</dbReference>
<evidence type="ECO:0000313" key="1">
    <source>
        <dbReference type="EMBL" id="KAL0429733.1"/>
    </source>
</evidence>
<sequence>MSKPGRFSVKWISRYMKGNVGHGVVFDSQQNDPLVVGYADSNYVGKLDDRDLQLEYMALAEAAKKALLLKGLPKKLSVEQDGVQLYCDSQMAIYLIKNQVYHARSKRIDMRYHEIRELIASREIILQKVHTSENASDMLTKPFIVNKFNHCLDLLKYLQLLEEHGDPTHFWCVRNSVVVCLLRDLIFVKVEIC</sequence>
<organism evidence="1">
    <name type="scientific">Sesamum radiatum</name>
    <name type="common">Black benniseed</name>
    <dbReference type="NCBI Taxonomy" id="300843"/>
    <lineage>
        <taxon>Eukaryota</taxon>
        <taxon>Viridiplantae</taxon>
        <taxon>Streptophyta</taxon>
        <taxon>Embryophyta</taxon>
        <taxon>Tracheophyta</taxon>
        <taxon>Spermatophyta</taxon>
        <taxon>Magnoliopsida</taxon>
        <taxon>eudicotyledons</taxon>
        <taxon>Gunneridae</taxon>
        <taxon>Pentapetalae</taxon>
        <taxon>asterids</taxon>
        <taxon>lamiids</taxon>
        <taxon>Lamiales</taxon>
        <taxon>Pedaliaceae</taxon>
        <taxon>Sesamum</taxon>
    </lineage>
</organism>
<dbReference type="GO" id="GO:0003676">
    <property type="term" value="F:nucleic acid binding"/>
    <property type="evidence" value="ECO:0007669"/>
    <property type="project" value="InterPro"/>
</dbReference>
<protein>
    <submittedName>
        <fullName evidence="1">Retrovirus-related Pol polyprotein from transposon TNT 1-94</fullName>
    </submittedName>
</protein>
<accession>A0AAW2VKH0</accession>
<dbReference type="CDD" id="cd09272">
    <property type="entry name" value="RNase_HI_RT_Ty1"/>
    <property type="match status" value="1"/>
</dbReference>